<reference evidence="7 8" key="1">
    <citation type="journal article" date="2018" name="Nat. Biotechnol.">
        <title>A standardized bacterial taxonomy based on genome phylogeny substantially revises the tree of life.</title>
        <authorList>
            <person name="Parks D.H."/>
            <person name="Chuvochina M."/>
            <person name="Waite D.W."/>
            <person name="Rinke C."/>
            <person name="Skarshewski A."/>
            <person name="Chaumeil P.A."/>
            <person name="Hugenholtz P."/>
        </authorList>
    </citation>
    <scope>NUCLEOTIDE SEQUENCE [LARGE SCALE GENOMIC DNA]</scope>
    <source>
        <strain evidence="7">UBA10707</strain>
    </source>
</reference>
<dbReference type="InterPro" id="IPR016428">
    <property type="entry name" value="QueF_type2"/>
</dbReference>
<dbReference type="InterPro" id="IPR043133">
    <property type="entry name" value="GTP-CH-I_C/QueF"/>
</dbReference>
<feature type="domain" description="NADPH-dependent 7-cyano-7-deazaguanine reductase N-terminal" evidence="6">
    <location>
        <begin position="17"/>
        <end position="126"/>
    </location>
</feature>
<dbReference type="NCBIfam" id="TIGR03138">
    <property type="entry name" value="QueF"/>
    <property type="match status" value="1"/>
</dbReference>
<dbReference type="SUPFAM" id="SSF55620">
    <property type="entry name" value="Tetrahydrobiopterin biosynthesis enzymes-like"/>
    <property type="match status" value="1"/>
</dbReference>
<evidence type="ECO:0000256" key="5">
    <source>
        <dbReference type="HAMAP-Rule" id="MF_00817"/>
    </source>
</evidence>
<dbReference type="EMBL" id="DOEK01000004">
    <property type="protein sequence ID" value="HBP28338.1"/>
    <property type="molecule type" value="Genomic_DNA"/>
</dbReference>
<dbReference type="InterPro" id="IPR029500">
    <property type="entry name" value="QueF"/>
</dbReference>
<dbReference type="Pfam" id="PF14819">
    <property type="entry name" value="QueF_N"/>
    <property type="match status" value="1"/>
</dbReference>
<keyword evidence="2 5" id="KW-0671">Queuosine biosynthesis</keyword>
<dbReference type="HAMAP" id="MF_00817">
    <property type="entry name" value="QueF_type2"/>
    <property type="match status" value="1"/>
</dbReference>
<sequence length="276" mass="30574">MSDSTLLHAPLGKETQYPEHYDPSLLFPIARDAGRAHLSLQPHPAWHGADIWNAYELSWLDPKGKPQVALARFFFPASSTHIIESKSFKLYLNSFNQTAMPDGDAVLARMQQDLSAAAGAPVSVTLFTPAYFAIQTLGELEGTLLDTLDIDISAYMPDAGLLQADATQSRHETLRSNLLKSNCPVTGQPDWGSLQIEYTGAAIDHASLLRYIVSYRGHNGFHEQCAEQIFCDIMHTCAPEALTVYARYTRRGGLDINPWRSTQPDFIPADARNARQ</sequence>
<dbReference type="Gene3D" id="3.30.1130.10">
    <property type="match status" value="2"/>
</dbReference>
<evidence type="ECO:0000313" key="8">
    <source>
        <dbReference type="Proteomes" id="UP000264036"/>
    </source>
</evidence>
<comment type="caution">
    <text evidence="7">The sequence shown here is derived from an EMBL/GenBank/DDBJ whole genome shotgun (WGS) entry which is preliminary data.</text>
</comment>
<comment type="catalytic activity">
    <reaction evidence="5">
        <text>7-aminomethyl-7-carbaguanine + 2 NADP(+) = 7-cyano-7-carbaguanine + 2 NADPH + 3 H(+)</text>
        <dbReference type="Rhea" id="RHEA:13409"/>
        <dbReference type="ChEBI" id="CHEBI:15378"/>
        <dbReference type="ChEBI" id="CHEBI:45075"/>
        <dbReference type="ChEBI" id="CHEBI:57783"/>
        <dbReference type="ChEBI" id="CHEBI:58349"/>
        <dbReference type="ChEBI" id="CHEBI:58703"/>
        <dbReference type="EC" id="1.7.1.13"/>
    </reaction>
</comment>
<dbReference type="GO" id="GO:0008616">
    <property type="term" value="P:tRNA queuosine(34) biosynthetic process"/>
    <property type="evidence" value="ECO:0007669"/>
    <property type="project" value="UniProtKB-UniRule"/>
</dbReference>
<feature type="binding site" evidence="5">
    <location>
        <begin position="251"/>
        <end position="252"/>
    </location>
    <ligand>
        <name>NADPH</name>
        <dbReference type="ChEBI" id="CHEBI:57783"/>
    </ligand>
</feature>
<comment type="similarity">
    <text evidence="5">Belongs to the GTP cyclohydrolase I family. QueF type 2 subfamily.</text>
</comment>
<evidence type="ECO:0000259" key="6">
    <source>
        <dbReference type="Pfam" id="PF14819"/>
    </source>
</evidence>
<keyword evidence="3 5" id="KW-0521">NADP</keyword>
<feature type="binding site" evidence="5">
    <location>
        <begin position="222"/>
        <end position="223"/>
    </location>
    <ligand>
        <name>substrate</name>
    </ligand>
</feature>
<accession>A0A356LC52</accession>
<dbReference type="UniPathway" id="UPA00392"/>
<comment type="pathway">
    <text evidence="5">tRNA modification; tRNA-queuosine biosynthesis.</text>
</comment>
<keyword evidence="1 5" id="KW-0963">Cytoplasm</keyword>
<evidence type="ECO:0000256" key="4">
    <source>
        <dbReference type="ARBA" id="ARBA00023002"/>
    </source>
</evidence>
<gene>
    <name evidence="5" type="primary">queF</name>
    <name evidence="7" type="ORF">DD666_02845</name>
</gene>
<dbReference type="AlphaFoldDB" id="A0A356LC52"/>
<comment type="subunit">
    <text evidence="5">Homodimer.</text>
</comment>
<dbReference type="GO" id="GO:0005737">
    <property type="term" value="C:cytoplasm"/>
    <property type="evidence" value="ECO:0007669"/>
    <property type="project" value="UniProtKB-SubCell"/>
</dbReference>
<comment type="function">
    <text evidence="5">Catalyzes the NADPH-dependent reduction of 7-cyano-7-deazaguanine (preQ0) to 7-aminomethyl-7-deazaguanine (preQ1).</text>
</comment>
<protein>
    <recommendedName>
        <fullName evidence="5">NADPH-dependent 7-cyano-7-deazaguanine reductase</fullName>
        <ecNumber evidence="5">1.7.1.13</ecNumber>
    </recommendedName>
    <alternativeName>
        <fullName evidence="5">7-cyano-7-carbaguanine reductase</fullName>
    </alternativeName>
    <alternativeName>
        <fullName evidence="5">NADPH-dependent nitrile oxidoreductase</fullName>
    </alternativeName>
    <alternativeName>
        <fullName evidence="5">PreQ(0) reductase</fullName>
    </alternativeName>
</protein>
<comment type="subcellular location">
    <subcellularLocation>
        <location evidence="5">Cytoplasm</location>
    </subcellularLocation>
</comment>
<dbReference type="Proteomes" id="UP000264036">
    <property type="component" value="Unassembled WGS sequence"/>
</dbReference>
<feature type="binding site" evidence="5">
    <location>
        <begin position="85"/>
        <end position="86"/>
    </location>
    <ligand>
        <name>NADPH</name>
        <dbReference type="ChEBI" id="CHEBI:57783"/>
    </ligand>
</feature>
<name>A0A356LC52_9BURK</name>
<evidence type="ECO:0000256" key="3">
    <source>
        <dbReference type="ARBA" id="ARBA00022857"/>
    </source>
</evidence>
<dbReference type="PANTHER" id="PTHR34354">
    <property type="entry name" value="NADPH-DEPENDENT 7-CYANO-7-DEAZAGUANINE REDUCTASE"/>
    <property type="match status" value="1"/>
</dbReference>
<evidence type="ECO:0000256" key="2">
    <source>
        <dbReference type="ARBA" id="ARBA00022785"/>
    </source>
</evidence>
<feature type="active site" description="Proton donor" evidence="5">
    <location>
        <position position="190"/>
    </location>
</feature>
<feature type="active site" description="Thioimide intermediate" evidence="5">
    <location>
        <position position="183"/>
    </location>
</feature>
<dbReference type="PANTHER" id="PTHR34354:SF1">
    <property type="entry name" value="NADPH-DEPENDENT 7-CYANO-7-DEAZAGUANINE REDUCTASE"/>
    <property type="match status" value="1"/>
</dbReference>
<dbReference type="GO" id="GO:0033739">
    <property type="term" value="F:preQ1 synthase activity"/>
    <property type="evidence" value="ECO:0007669"/>
    <property type="project" value="UniProtKB-UniRule"/>
</dbReference>
<keyword evidence="4 5" id="KW-0560">Oxidoreductase</keyword>
<feature type="binding site" evidence="5">
    <location>
        <begin position="83"/>
        <end position="85"/>
    </location>
    <ligand>
        <name>substrate</name>
    </ligand>
</feature>
<proteinExistence type="inferred from homology"/>
<dbReference type="EC" id="1.7.1.13" evidence="5"/>
<dbReference type="InterPro" id="IPR029139">
    <property type="entry name" value="QueF_N"/>
</dbReference>
<dbReference type="Pfam" id="PF14489">
    <property type="entry name" value="QueF"/>
    <property type="match status" value="1"/>
</dbReference>
<dbReference type="InterPro" id="IPR050084">
    <property type="entry name" value="NADPH_dep_7-cyano-7-deazaG_red"/>
</dbReference>
<organism evidence="7 8">
    <name type="scientific">Advenella kashmirensis</name>
    <dbReference type="NCBI Taxonomy" id="310575"/>
    <lineage>
        <taxon>Bacteria</taxon>
        <taxon>Pseudomonadati</taxon>
        <taxon>Pseudomonadota</taxon>
        <taxon>Betaproteobacteria</taxon>
        <taxon>Burkholderiales</taxon>
        <taxon>Alcaligenaceae</taxon>
    </lineage>
</organism>
<evidence type="ECO:0000313" key="7">
    <source>
        <dbReference type="EMBL" id="HBP28338.1"/>
    </source>
</evidence>
<dbReference type="PIRSF" id="PIRSF004750">
    <property type="entry name" value="Nitrile_oxidored_YqcD_prd"/>
    <property type="match status" value="1"/>
</dbReference>
<evidence type="ECO:0000256" key="1">
    <source>
        <dbReference type="ARBA" id="ARBA00022490"/>
    </source>
</evidence>